<feature type="domain" description="Gnk2-homologous" evidence="10">
    <location>
        <begin position="28"/>
        <end position="131"/>
    </location>
</feature>
<evidence type="ECO:0000313" key="11">
    <source>
        <dbReference type="EMBL" id="CAH1429772.1"/>
    </source>
</evidence>
<comment type="similarity">
    <text evidence="8">Belongs to the cysteine-rich repeat secretory protein family. Plasmodesmata-located proteins (PDLD) subfamily.</text>
</comment>
<comment type="subcellular location">
    <subcellularLocation>
        <location evidence="7">Cell junction</location>
        <location evidence="7">Plasmodesma</location>
    </subcellularLocation>
    <subcellularLocation>
        <location evidence="1">Cell membrane</location>
        <topology evidence="1">Single-pass type I membrane protein</topology>
    </subcellularLocation>
</comment>
<organism evidence="11 12">
    <name type="scientific">Lactuca virosa</name>
    <dbReference type="NCBI Taxonomy" id="75947"/>
    <lineage>
        <taxon>Eukaryota</taxon>
        <taxon>Viridiplantae</taxon>
        <taxon>Streptophyta</taxon>
        <taxon>Embryophyta</taxon>
        <taxon>Tracheophyta</taxon>
        <taxon>Spermatophyta</taxon>
        <taxon>Magnoliopsida</taxon>
        <taxon>eudicotyledons</taxon>
        <taxon>Gunneridae</taxon>
        <taxon>Pentapetalae</taxon>
        <taxon>asterids</taxon>
        <taxon>campanulids</taxon>
        <taxon>Asterales</taxon>
        <taxon>Asteraceae</taxon>
        <taxon>Cichorioideae</taxon>
        <taxon>Cichorieae</taxon>
        <taxon>Lactucinae</taxon>
        <taxon>Lactuca</taxon>
    </lineage>
</organism>
<proteinExistence type="inferred from homology"/>
<dbReference type="Gene3D" id="3.30.430.20">
    <property type="entry name" value="Gnk2 domain, C-X8-C-X2-C motif"/>
    <property type="match status" value="1"/>
</dbReference>
<reference evidence="11 12" key="1">
    <citation type="submission" date="2022-01" db="EMBL/GenBank/DDBJ databases">
        <authorList>
            <person name="Xiong W."/>
            <person name="Schranz E."/>
        </authorList>
    </citation>
    <scope>NUCLEOTIDE SEQUENCE [LARGE SCALE GENOMIC DNA]</scope>
</reference>
<dbReference type="CDD" id="cd23509">
    <property type="entry name" value="Gnk2-like"/>
    <property type="match status" value="1"/>
</dbReference>
<evidence type="ECO:0000313" key="12">
    <source>
        <dbReference type="Proteomes" id="UP001157418"/>
    </source>
</evidence>
<dbReference type="PROSITE" id="PS51473">
    <property type="entry name" value="GNK2"/>
    <property type="match status" value="1"/>
</dbReference>
<feature type="chain" id="PRO_5043717659" description="Gnk2-homologous domain-containing protein" evidence="9">
    <location>
        <begin position="19"/>
        <end position="133"/>
    </location>
</feature>
<keyword evidence="5" id="KW-0965">Cell junction</keyword>
<evidence type="ECO:0000256" key="6">
    <source>
        <dbReference type="ARBA" id="ARBA00023157"/>
    </source>
</evidence>
<keyword evidence="4" id="KW-0677">Repeat</keyword>
<keyword evidence="6" id="KW-1015">Disulfide bond</keyword>
<evidence type="ECO:0000256" key="2">
    <source>
        <dbReference type="ARBA" id="ARBA00022581"/>
    </source>
</evidence>
<evidence type="ECO:0000256" key="5">
    <source>
        <dbReference type="ARBA" id="ARBA00022949"/>
    </source>
</evidence>
<gene>
    <name evidence="11" type="ORF">LVIROSA_LOCUS16606</name>
</gene>
<keyword evidence="3 9" id="KW-0732">Signal</keyword>
<dbReference type="AlphaFoldDB" id="A0AAU9MTD4"/>
<dbReference type="EMBL" id="CAKMRJ010003090">
    <property type="protein sequence ID" value="CAH1429772.1"/>
    <property type="molecule type" value="Genomic_DNA"/>
</dbReference>
<evidence type="ECO:0000256" key="9">
    <source>
        <dbReference type="SAM" id="SignalP"/>
    </source>
</evidence>
<name>A0AAU9MTD4_9ASTR</name>
<evidence type="ECO:0000256" key="3">
    <source>
        <dbReference type="ARBA" id="ARBA00022729"/>
    </source>
</evidence>
<dbReference type="InterPro" id="IPR038408">
    <property type="entry name" value="GNK2_sf"/>
</dbReference>
<sequence>MAILVVFLVLFLIKPGVSQTNNSQNNINTPIRSFCGRNPPIILSNFVNNRNSTLAEIRRKLSSKDVFYATAQSLAEKDSVFGAALCRNYLSTAQCVACFDEGVAQLIGCVTGNGAYVFLDDCFVRNGDSHGLH</sequence>
<feature type="signal peptide" evidence="9">
    <location>
        <begin position="1"/>
        <end position="18"/>
    </location>
</feature>
<accession>A0AAU9MTD4</accession>
<dbReference type="InterPro" id="IPR051378">
    <property type="entry name" value="Cell2Cell_Antifungal"/>
</dbReference>
<dbReference type="Proteomes" id="UP001157418">
    <property type="component" value="Unassembled WGS sequence"/>
</dbReference>
<dbReference type="PANTHER" id="PTHR32080">
    <property type="entry name" value="ANTIFUNGAL PROTEIN GINKBILOBIN-2-LIKE"/>
    <property type="match status" value="1"/>
</dbReference>
<dbReference type="Pfam" id="PF01657">
    <property type="entry name" value="Stress-antifung"/>
    <property type="match status" value="1"/>
</dbReference>
<evidence type="ECO:0000259" key="10">
    <source>
        <dbReference type="PROSITE" id="PS51473"/>
    </source>
</evidence>
<evidence type="ECO:0000256" key="7">
    <source>
        <dbReference type="ARBA" id="ARBA00024184"/>
    </source>
</evidence>
<keyword evidence="12" id="KW-1185">Reference proteome</keyword>
<evidence type="ECO:0000256" key="1">
    <source>
        <dbReference type="ARBA" id="ARBA00004251"/>
    </source>
</evidence>
<dbReference type="GO" id="GO:0005886">
    <property type="term" value="C:plasma membrane"/>
    <property type="evidence" value="ECO:0007669"/>
    <property type="project" value="UniProtKB-SubCell"/>
</dbReference>
<dbReference type="GO" id="GO:0009506">
    <property type="term" value="C:plasmodesma"/>
    <property type="evidence" value="ECO:0007669"/>
    <property type="project" value="UniProtKB-SubCell"/>
</dbReference>
<evidence type="ECO:0000256" key="4">
    <source>
        <dbReference type="ARBA" id="ARBA00022737"/>
    </source>
</evidence>
<evidence type="ECO:0000256" key="8">
    <source>
        <dbReference type="ARBA" id="ARBA00038393"/>
    </source>
</evidence>
<dbReference type="PANTHER" id="PTHR32080:SF27">
    <property type="entry name" value="OS01G0548750 PROTEIN"/>
    <property type="match status" value="1"/>
</dbReference>
<comment type="caution">
    <text evidence="11">The sequence shown here is derived from an EMBL/GenBank/DDBJ whole genome shotgun (WGS) entry which is preliminary data.</text>
</comment>
<protein>
    <recommendedName>
        <fullName evidence="10">Gnk2-homologous domain-containing protein</fullName>
    </recommendedName>
</protein>
<dbReference type="InterPro" id="IPR002902">
    <property type="entry name" value="GNK2"/>
</dbReference>
<keyword evidence="2" id="KW-0945">Host-virus interaction</keyword>